<proteinExistence type="predicted"/>
<feature type="domain" description="Protein kinase" evidence="7">
    <location>
        <begin position="195"/>
        <end position="468"/>
    </location>
</feature>
<feature type="binding site" evidence="6">
    <location>
        <position position="224"/>
    </location>
    <ligand>
        <name>ATP</name>
        <dbReference type="ChEBI" id="CHEBI:30616"/>
    </ligand>
</feature>
<organism evidence="8 9">
    <name type="scientific">Steinernema hermaphroditum</name>
    <dbReference type="NCBI Taxonomy" id="289476"/>
    <lineage>
        <taxon>Eukaryota</taxon>
        <taxon>Metazoa</taxon>
        <taxon>Ecdysozoa</taxon>
        <taxon>Nematoda</taxon>
        <taxon>Chromadorea</taxon>
        <taxon>Rhabditida</taxon>
        <taxon>Tylenchina</taxon>
        <taxon>Panagrolaimomorpha</taxon>
        <taxon>Strongyloidoidea</taxon>
        <taxon>Steinernematidae</taxon>
        <taxon>Steinernema</taxon>
    </lineage>
</organism>
<evidence type="ECO:0000256" key="1">
    <source>
        <dbReference type="ARBA" id="ARBA00022527"/>
    </source>
</evidence>
<dbReference type="GO" id="GO:0005524">
    <property type="term" value="F:ATP binding"/>
    <property type="evidence" value="ECO:0007669"/>
    <property type="project" value="UniProtKB-UniRule"/>
</dbReference>
<keyword evidence="9" id="KW-1185">Reference proteome</keyword>
<dbReference type="PROSITE" id="PS00107">
    <property type="entry name" value="PROTEIN_KINASE_ATP"/>
    <property type="match status" value="1"/>
</dbReference>
<evidence type="ECO:0000313" key="8">
    <source>
        <dbReference type="EMBL" id="KAK0425092.1"/>
    </source>
</evidence>
<dbReference type="InterPro" id="IPR000719">
    <property type="entry name" value="Prot_kinase_dom"/>
</dbReference>
<evidence type="ECO:0000256" key="3">
    <source>
        <dbReference type="ARBA" id="ARBA00022741"/>
    </source>
</evidence>
<dbReference type="InterPro" id="IPR017441">
    <property type="entry name" value="Protein_kinase_ATP_BS"/>
</dbReference>
<evidence type="ECO:0000259" key="7">
    <source>
        <dbReference type="PROSITE" id="PS50011"/>
    </source>
</evidence>
<dbReference type="SMART" id="SM00666">
    <property type="entry name" value="PB1"/>
    <property type="match status" value="1"/>
</dbReference>
<keyword evidence="3 6" id="KW-0547">Nucleotide-binding</keyword>
<keyword evidence="1" id="KW-0723">Serine/threonine-protein kinase</keyword>
<dbReference type="InterPro" id="IPR011009">
    <property type="entry name" value="Kinase-like_dom_sf"/>
</dbReference>
<keyword evidence="5 6" id="KW-0067">ATP-binding</keyword>
<dbReference type="AlphaFoldDB" id="A0AA39IIR7"/>
<dbReference type="Pfam" id="PF00564">
    <property type="entry name" value="PB1"/>
    <property type="match status" value="1"/>
</dbReference>
<dbReference type="SMART" id="SM00220">
    <property type="entry name" value="S_TKc"/>
    <property type="match status" value="1"/>
</dbReference>
<dbReference type="Gene3D" id="1.10.510.10">
    <property type="entry name" value="Transferase(Phosphotransferase) domain 1"/>
    <property type="match status" value="1"/>
</dbReference>
<evidence type="ECO:0000313" key="9">
    <source>
        <dbReference type="Proteomes" id="UP001175271"/>
    </source>
</evidence>
<dbReference type="GO" id="GO:0004674">
    <property type="term" value="F:protein serine/threonine kinase activity"/>
    <property type="evidence" value="ECO:0007669"/>
    <property type="project" value="UniProtKB-KW"/>
</dbReference>
<keyword evidence="2" id="KW-0808">Transferase</keyword>
<dbReference type="InterPro" id="IPR000270">
    <property type="entry name" value="PB1_dom"/>
</dbReference>
<name>A0AA39IIR7_9BILA</name>
<dbReference type="PROSITE" id="PS50011">
    <property type="entry name" value="PROTEIN_KINASE_DOM"/>
    <property type="match status" value="1"/>
</dbReference>
<dbReference type="SUPFAM" id="SSF56112">
    <property type="entry name" value="Protein kinase-like (PK-like)"/>
    <property type="match status" value="1"/>
</dbReference>
<comment type="caution">
    <text evidence="8">The sequence shown here is derived from an EMBL/GenBank/DDBJ whole genome shotgun (WGS) entry which is preliminary data.</text>
</comment>
<dbReference type="Pfam" id="PF00069">
    <property type="entry name" value="Pkinase"/>
    <property type="match status" value="1"/>
</dbReference>
<dbReference type="Proteomes" id="UP001175271">
    <property type="component" value="Unassembled WGS sequence"/>
</dbReference>
<dbReference type="GO" id="GO:0035556">
    <property type="term" value="P:intracellular signal transduction"/>
    <property type="evidence" value="ECO:0007669"/>
    <property type="project" value="UniProtKB-ARBA"/>
</dbReference>
<protein>
    <recommendedName>
        <fullName evidence="7">Protein kinase domain-containing protein</fullName>
    </recommendedName>
</protein>
<dbReference type="PANTHER" id="PTHR11584">
    <property type="entry name" value="SERINE/THREONINE PROTEIN KINASE"/>
    <property type="match status" value="1"/>
</dbReference>
<keyword evidence="4" id="KW-0418">Kinase</keyword>
<reference evidence="8" key="1">
    <citation type="submission" date="2023-06" db="EMBL/GenBank/DDBJ databases">
        <title>Genomic analysis of the entomopathogenic nematode Steinernema hermaphroditum.</title>
        <authorList>
            <person name="Schwarz E.M."/>
            <person name="Heppert J.K."/>
            <person name="Baniya A."/>
            <person name="Schwartz H.T."/>
            <person name="Tan C.-H."/>
            <person name="Antoshechkin I."/>
            <person name="Sternberg P.W."/>
            <person name="Goodrich-Blair H."/>
            <person name="Dillman A.R."/>
        </authorList>
    </citation>
    <scope>NUCLEOTIDE SEQUENCE</scope>
    <source>
        <strain evidence="8">PS9179</strain>
        <tissue evidence="8">Whole animal</tissue>
    </source>
</reference>
<accession>A0AA39IIR7</accession>
<dbReference type="Gene3D" id="3.10.20.90">
    <property type="entry name" value="Phosphatidylinositol 3-kinase Catalytic Subunit, Chain A, domain 1"/>
    <property type="match status" value="1"/>
</dbReference>
<dbReference type="PANTHER" id="PTHR11584:SF369">
    <property type="entry name" value="MITOGEN-ACTIVATED PROTEIN KINASE KINASE KINASE 19-RELATED"/>
    <property type="match status" value="1"/>
</dbReference>
<evidence type="ECO:0000256" key="5">
    <source>
        <dbReference type="ARBA" id="ARBA00022840"/>
    </source>
</evidence>
<gene>
    <name evidence="8" type="ORF">QR680_009024</name>
</gene>
<dbReference type="SUPFAM" id="SSF54277">
    <property type="entry name" value="CAD &amp; PB1 domains"/>
    <property type="match status" value="1"/>
</dbReference>
<sequence>MEDPARSVEDSLYEYLRANMLEIMKSQQPQPRNVLRIKADYKGEKRSIEVNRPADFGALRRILQQTFGRALNIYYTISTSELIVPIRNQAELDRAVEIVDNCSKQKSLRLILSRHHTNEVDAPPQSPDVRGVYSSIPARVVDCAWSETCSSKASSNPYYWRTLSRATSSSTDPYALPELAELRPAGATPKAPTNWRQGRCLGSGAFGQVFVCYDVETGRELALKRVHCDSRLSKHVSSFENEINLLSTIQHPRIVQYMGLQRTDSSIVIFMEYMSGGSVKDLIDQFGALSTSVARKYTFQILQGLAYLHHHEIVHRDLKSANILRDCDGNVKIGDFGSGKRLQTIVSQHGASFIGTPQYMAPEVVKGERRFGRKADIWSVGITIVGYVTEAATDLIETFSEMLTAKTPWHDTLLEPIAVILKIAYDQPTYELPPETDDSLRALLEAMLTTNPEGRPTAKELIASHPAFEPLRAS</sequence>
<evidence type="ECO:0000256" key="6">
    <source>
        <dbReference type="PROSITE-ProRule" id="PRU10141"/>
    </source>
</evidence>
<evidence type="ECO:0000256" key="2">
    <source>
        <dbReference type="ARBA" id="ARBA00022679"/>
    </source>
</evidence>
<dbReference type="EMBL" id="JAUCMV010000001">
    <property type="protein sequence ID" value="KAK0425092.1"/>
    <property type="molecule type" value="Genomic_DNA"/>
</dbReference>
<evidence type="ECO:0000256" key="4">
    <source>
        <dbReference type="ARBA" id="ARBA00022777"/>
    </source>
</evidence>